<dbReference type="InParanoid" id="T1FSN3"/>
<dbReference type="CTD" id="20211830"/>
<evidence type="ECO:0000313" key="3">
    <source>
        <dbReference type="Proteomes" id="UP000015101"/>
    </source>
</evidence>
<dbReference type="KEGG" id="hro:HELRODRAFT_191149"/>
<dbReference type="AlphaFoldDB" id="T1FSN3"/>
<keyword evidence="3" id="KW-1185">Reference proteome</keyword>
<organism evidence="2 3">
    <name type="scientific">Helobdella robusta</name>
    <name type="common">Californian leech</name>
    <dbReference type="NCBI Taxonomy" id="6412"/>
    <lineage>
        <taxon>Eukaryota</taxon>
        <taxon>Metazoa</taxon>
        <taxon>Spiralia</taxon>
        <taxon>Lophotrochozoa</taxon>
        <taxon>Annelida</taxon>
        <taxon>Clitellata</taxon>
        <taxon>Hirudinea</taxon>
        <taxon>Rhynchobdellida</taxon>
        <taxon>Glossiphoniidae</taxon>
        <taxon>Helobdella</taxon>
    </lineage>
</organism>
<gene>
    <name evidence="2" type="primary">20211830</name>
    <name evidence="1" type="ORF">HELRODRAFT_191149</name>
</gene>
<evidence type="ECO:0000313" key="2">
    <source>
        <dbReference type="EnsemblMetazoa" id="HelroP191149"/>
    </source>
</evidence>
<dbReference type="EMBL" id="KB096222">
    <property type="protein sequence ID" value="ESO07345.1"/>
    <property type="molecule type" value="Genomic_DNA"/>
</dbReference>
<sequence>MANVRTKQCKLGRTEYLTKYHPNHDEVVNPWAENFVKLRPALEVMMPQKEDGLTENPWTLCKKVEKICADQLTVRLSVCPPEMKAYPITTSRQMSRLPDNAFLDETFVREQTAANGIGNNFFVHRYNPKYKKRHTNIRNNVNFLLVSHSKTYNRNLS</sequence>
<dbReference type="EMBL" id="AMQM01003638">
    <property type="status" value="NOT_ANNOTATED_CDS"/>
    <property type="molecule type" value="Genomic_DNA"/>
</dbReference>
<dbReference type="RefSeq" id="XP_009014723.1">
    <property type="nucleotide sequence ID" value="XM_009016475.1"/>
</dbReference>
<reference evidence="2" key="3">
    <citation type="submission" date="2015-06" db="UniProtKB">
        <authorList>
            <consortium name="EnsemblMetazoa"/>
        </authorList>
    </citation>
    <scope>IDENTIFICATION</scope>
</reference>
<name>T1FSN3_HELRO</name>
<proteinExistence type="predicted"/>
<dbReference type="HOGENOM" id="CLU_1679837_0_0_1"/>
<dbReference type="EnsemblMetazoa" id="HelroT191149">
    <property type="protein sequence ID" value="HelroP191149"/>
    <property type="gene ID" value="HelroG191149"/>
</dbReference>
<dbReference type="Proteomes" id="UP000015101">
    <property type="component" value="Unassembled WGS sequence"/>
</dbReference>
<accession>T1FSN3</accession>
<reference evidence="1 3" key="2">
    <citation type="journal article" date="2013" name="Nature">
        <title>Insights into bilaterian evolution from three spiralian genomes.</title>
        <authorList>
            <person name="Simakov O."/>
            <person name="Marletaz F."/>
            <person name="Cho S.J."/>
            <person name="Edsinger-Gonzales E."/>
            <person name="Havlak P."/>
            <person name="Hellsten U."/>
            <person name="Kuo D.H."/>
            <person name="Larsson T."/>
            <person name="Lv J."/>
            <person name="Arendt D."/>
            <person name="Savage R."/>
            <person name="Osoegawa K."/>
            <person name="de Jong P."/>
            <person name="Grimwood J."/>
            <person name="Chapman J.A."/>
            <person name="Shapiro H."/>
            <person name="Aerts A."/>
            <person name="Otillar R.P."/>
            <person name="Terry A.Y."/>
            <person name="Boore J.L."/>
            <person name="Grigoriev I.V."/>
            <person name="Lindberg D.R."/>
            <person name="Seaver E.C."/>
            <person name="Weisblat D.A."/>
            <person name="Putnam N.H."/>
            <person name="Rokhsar D.S."/>
        </authorList>
    </citation>
    <scope>NUCLEOTIDE SEQUENCE</scope>
</reference>
<dbReference type="GeneID" id="20211830"/>
<evidence type="ECO:0000313" key="1">
    <source>
        <dbReference type="EMBL" id="ESO07345.1"/>
    </source>
</evidence>
<reference evidence="3" key="1">
    <citation type="submission" date="2012-12" db="EMBL/GenBank/DDBJ databases">
        <authorList>
            <person name="Hellsten U."/>
            <person name="Grimwood J."/>
            <person name="Chapman J.A."/>
            <person name="Shapiro H."/>
            <person name="Aerts A."/>
            <person name="Otillar R.P."/>
            <person name="Terry A.Y."/>
            <person name="Boore J.L."/>
            <person name="Simakov O."/>
            <person name="Marletaz F."/>
            <person name="Cho S.-J."/>
            <person name="Edsinger-Gonzales E."/>
            <person name="Havlak P."/>
            <person name="Kuo D.-H."/>
            <person name="Larsson T."/>
            <person name="Lv J."/>
            <person name="Arendt D."/>
            <person name="Savage R."/>
            <person name="Osoegawa K."/>
            <person name="de Jong P."/>
            <person name="Lindberg D.R."/>
            <person name="Seaver E.C."/>
            <person name="Weisblat D.A."/>
            <person name="Putnam N.H."/>
            <person name="Grigoriev I.V."/>
            <person name="Rokhsar D.S."/>
        </authorList>
    </citation>
    <scope>NUCLEOTIDE SEQUENCE</scope>
</reference>
<protein>
    <submittedName>
        <fullName evidence="1 2">Uncharacterized protein</fullName>
    </submittedName>
</protein>